<reference evidence="1 2" key="1">
    <citation type="submission" date="2023-02" db="EMBL/GenBank/DDBJ databases">
        <title>Dictyobacter halimunensis sp. nov., a new member of the class Ktedonobacteria from forest soil in a geothermal area.</title>
        <authorList>
            <person name="Rachmania M.K."/>
            <person name="Ningsih F."/>
            <person name="Sakai Y."/>
            <person name="Yabe S."/>
            <person name="Yokota A."/>
            <person name="Sjamsuridzal W."/>
        </authorList>
    </citation>
    <scope>NUCLEOTIDE SEQUENCE [LARGE SCALE GENOMIC DNA]</scope>
    <source>
        <strain evidence="1 2">S3.2.2.5</strain>
    </source>
</reference>
<evidence type="ECO:0000313" key="2">
    <source>
        <dbReference type="Proteomes" id="UP001344906"/>
    </source>
</evidence>
<name>A0ABQ6FME9_9CHLR</name>
<dbReference type="EMBL" id="BSRI01000001">
    <property type="protein sequence ID" value="GLV55414.1"/>
    <property type="molecule type" value="Genomic_DNA"/>
</dbReference>
<sequence>MRTPYYYKEGDREGMDKENATVSKKVWKKDQYEAKRHVSWFLDKREHLLYTEAIPDRRTSKNA</sequence>
<accession>A0ABQ6FME9</accession>
<gene>
    <name evidence="1" type="ORF">KDH_22580</name>
</gene>
<protein>
    <recommendedName>
        <fullName evidence="3">Transposase IS4-like domain-containing protein</fullName>
    </recommendedName>
</protein>
<keyword evidence="2" id="KW-1185">Reference proteome</keyword>
<evidence type="ECO:0000313" key="1">
    <source>
        <dbReference type="EMBL" id="GLV55414.1"/>
    </source>
</evidence>
<proteinExistence type="predicted"/>
<dbReference type="Proteomes" id="UP001344906">
    <property type="component" value="Unassembled WGS sequence"/>
</dbReference>
<comment type="caution">
    <text evidence="1">The sequence shown here is derived from an EMBL/GenBank/DDBJ whole genome shotgun (WGS) entry which is preliminary data.</text>
</comment>
<organism evidence="1 2">
    <name type="scientific">Dictyobacter halimunensis</name>
    <dbReference type="NCBI Taxonomy" id="3026934"/>
    <lineage>
        <taxon>Bacteria</taxon>
        <taxon>Bacillati</taxon>
        <taxon>Chloroflexota</taxon>
        <taxon>Ktedonobacteria</taxon>
        <taxon>Ktedonobacterales</taxon>
        <taxon>Dictyobacteraceae</taxon>
        <taxon>Dictyobacter</taxon>
    </lineage>
</organism>
<evidence type="ECO:0008006" key="3">
    <source>
        <dbReference type="Google" id="ProtNLM"/>
    </source>
</evidence>